<dbReference type="PRINTS" id="PR00032">
    <property type="entry name" value="HTHARAC"/>
</dbReference>
<dbReference type="Pfam" id="PF12833">
    <property type="entry name" value="HTH_18"/>
    <property type="match status" value="1"/>
</dbReference>
<dbReference type="SUPFAM" id="SSF46689">
    <property type="entry name" value="Homeodomain-like"/>
    <property type="match status" value="2"/>
</dbReference>
<evidence type="ECO:0000256" key="1">
    <source>
        <dbReference type="ARBA" id="ARBA00023015"/>
    </source>
</evidence>
<evidence type="ECO:0000256" key="2">
    <source>
        <dbReference type="ARBA" id="ARBA00023125"/>
    </source>
</evidence>
<dbReference type="GO" id="GO:0043565">
    <property type="term" value="F:sequence-specific DNA binding"/>
    <property type="evidence" value="ECO:0007669"/>
    <property type="project" value="InterPro"/>
</dbReference>
<dbReference type="InterPro" id="IPR020449">
    <property type="entry name" value="Tscrpt_reg_AraC-type_HTH"/>
</dbReference>
<dbReference type="GO" id="GO:0003700">
    <property type="term" value="F:DNA-binding transcription factor activity"/>
    <property type="evidence" value="ECO:0007669"/>
    <property type="project" value="InterPro"/>
</dbReference>
<comment type="caution">
    <text evidence="5">The sequence shown here is derived from an EMBL/GenBank/DDBJ whole genome shotgun (WGS) entry which is preliminary data.</text>
</comment>
<dbReference type="AlphaFoldDB" id="A0A6L6LVQ7"/>
<dbReference type="Pfam" id="PF02311">
    <property type="entry name" value="AraC_binding"/>
    <property type="match status" value="1"/>
</dbReference>
<reference evidence="5 6" key="1">
    <citation type="journal article" date="2019" name="Nat. Med.">
        <title>A library of human gut bacterial isolates paired with longitudinal multiomics data enables mechanistic microbiome research.</title>
        <authorList>
            <person name="Poyet M."/>
            <person name="Groussin M."/>
            <person name="Gibbons S.M."/>
            <person name="Avila-Pacheco J."/>
            <person name="Jiang X."/>
            <person name="Kearney S.M."/>
            <person name="Perrotta A.R."/>
            <person name="Berdy B."/>
            <person name="Zhao S."/>
            <person name="Lieberman T.D."/>
            <person name="Swanson P.K."/>
            <person name="Smith M."/>
            <person name="Roesemann S."/>
            <person name="Alexander J.E."/>
            <person name="Rich S.A."/>
            <person name="Livny J."/>
            <person name="Vlamakis H."/>
            <person name="Clish C."/>
            <person name="Bullock K."/>
            <person name="Deik A."/>
            <person name="Scott J."/>
            <person name="Pierce K.A."/>
            <person name="Xavier R.J."/>
            <person name="Alm E.J."/>
        </authorList>
    </citation>
    <scope>NUCLEOTIDE SEQUENCE [LARGE SCALE GENOMIC DNA]</scope>
    <source>
        <strain evidence="5 6">BIOML-A4</strain>
    </source>
</reference>
<evidence type="ECO:0000256" key="3">
    <source>
        <dbReference type="ARBA" id="ARBA00023163"/>
    </source>
</evidence>
<dbReference type="PROSITE" id="PS00041">
    <property type="entry name" value="HTH_ARAC_FAMILY_1"/>
    <property type="match status" value="1"/>
</dbReference>
<dbReference type="SUPFAM" id="SSF51215">
    <property type="entry name" value="Regulatory protein AraC"/>
    <property type="match status" value="1"/>
</dbReference>
<name>A0A6L6LVQ7_9FIRM</name>
<dbReference type="InterPro" id="IPR037923">
    <property type="entry name" value="HTH-like"/>
</dbReference>
<proteinExistence type="predicted"/>
<keyword evidence="1" id="KW-0805">Transcription regulation</keyword>
<organism evidence="5 6">
    <name type="scientific">Ruthenibacterium lactatiformans</name>
    <dbReference type="NCBI Taxonomy" id="1550024"/>
    <lineage>
        <taxon>Bacteria</taxon>
        <taxon>Bacillati</taxon>
        <taxon>Bacillota</taxon>
        <taxon>Clostridia</taxon>
        <taxon>Eubacteriales</taxon>
        <taxon>Oscillospiraceae</taxon>
        <taxon>Ruthenibacterium</taxon>
    </lineage>
</organism>
<gene>
    <name evidence="5" type="ORF">GMD59_14240</name>
</gene>
<feature type="domain" description="HTH araC/xylS-type" evidence="4">
    <location>
        <begin position="196"/>
        <end position="296"/>
    </location>
</feature>
<accession>A0A6L6LVQ7</accession>
<keyword evidence="3" id="KW-0804">Transcription</keyword>
<dbReference type="SMART" id="SM00342">
    <property type="entry name" value="HTH_ARAC"/>
    <property type="match status" value="1"/>
</dbReference>
<dbReference type="PROSITE" id="PS01124">
    <property type="entry name" value="HTH_ARAC_FAMILY_2"/>
    <property type="match status" value="1"/>
</dbReference>
<dbReference type="InterPro" id="IPR003313">
    <property type="entry name" value="AraC-bd"/>
</dbReference>
<dbReference type="InterPro" id="IPR018062">
    <property type="entry name" value="HTH_AraC-typ_CS"/>
</dbReference>
<dbReference type="InterPro" id="IPR018060">
    <property type="entry name" value="HTH_AraC"/>
</dbReference>
<dbReference type="EMBL" id="WMZU01000027">
    <property type="protein sequence ID" value="MTS28438.1"/>
    <property type="molecule type" value="Genomic_DNA"/>
</dbReference>
<dbReference type="PANTHER" id="PTHR43280">
    <property type="entry name" value="ARAC-FAMILY TRANSCRIPTIONAL REGULATOR"/>
    <property type="match status" value="1"/>
</dbReference>
<dbReference type="InterPro" id="IPR009057">
    <property type="entry name" value="Homeodomain-like_sf"/>
</dbReference>
<sequence>MPELSSFSDLSKYVIIPKITVVSLRQDFTGWKARRTMQEHQLVLLTKGKGIIDIDHQKHLAHTGDLIYLPCGSTYWKLAPKDCDNLELMLVQFSYALLENYTAKWLFDDEKNFAVIVNPDFAWHIYYDNNTLPFPPVQTLSNFCLVKTIFEKLLALELRPTVAYRWEQQYLLSQLIYEIIKNVFFRKNSDKINTINQVLDYIRQNYQNSICLDDLIIQANSNVSKRHFISFFQQYTGYTPIDYLNNFRIERAKTLLTSTNMQISTISQEVGFQDEFYFSRMFKKRVGIAPSKYRKILLAK</sequence>
<dbReference type="PANTHER" id="PTHR43280:SF30">
    <property type="entry name" value="MMSAB OPERON REGULATORY PROTEIN"/>
    <property type="match status" value="1"/>
</dbReference>
<dbReference type="Gene3D" id="1.10.10.60">
    <property type="entry name" value="Homeodomain-like"/>
    <property type="match status" value="2"/>
</dbReference>
<dbReference type="Proteomes" id="UP000472755">
    <property type="component" value="Unassembled WGS sequence"/>
</dbReference>
<protein>
    <submittedName>
        <fullName evidence="5">Helix-turn-helix domain-containing protein</fullName>
    </submittedName>
</protein>
<evidence type="ECO:0000313" key="6">
    <source>
        <dbReference type="Proteomes" id="UP000472755"/>
    </source>
</evidence>
<dbReference type="RefSeq" id="WP_172726252.1">
    <property type="nucleotide sequence ID" value="NZ_WMZN01000030.1"/>
</dbReference>
<evidence type="ECO:0000313" key="5">
    <source>
        <dbReference type="EMBL" id="MTS28438.1"/>
    </source>
</evidence>
<evidence type="ECO:0000259" key="4">
    <source>
        <dbReference type="PROSITE" id="PS01124"/>
    </source>
</evidence>
<keyword evidence="2" id="KW-0238">DNA-binding</keyword>